<evidence type="ECO:0000256" key="3">
    <source>
        <dbReference type="ARBA" id="ARBA00022833"/>
    </source>
</evidence>
<dbReference type="RefSeq" id="WP_330816194.1">
    <property type="nucleotide sequence ID" value="NZ_JAZBJO010000058.1"/>
</dbReference>
<dbReference type="EC" id="1.1.1.329" evidence="8"/>
<evidence type="ECO:0000259" key="13">
    <source>
        <dbReference type="Pfam" id="PF00107"/>
    </source>
</evidence>
<dbReference type="InterPro" id="IPR002328">
    <property type="entry name" value="ADH_Zn_CS"/>
</dbReference>
<dbReference type="EMBL" id="JAZBJO010000058">
    <property type="protein sequence ID" value="MEE4598887.1"/>
    <property type="molecule type" value="Genomic_DNA"/>
</dbReference>
<dbReference type="InterPro" id="IPR050129">
    <property type="entry name" value="Zn_alcohol_dh"/>
</dbReference>
<dbReference type="Gene3D" id="3.90.180.10">
    <property type="entry name" value="Medium-chain alcohol dehydrogenases, catalytic domain"/>
    <property type="match status" value="1"/>
</dbReference>
<dbReference type="SUPFAM" id="SSF51735">
    <property type="entry name" value="NAD(P)-binding Rossmann-fold domains"/>
    <property type="match status" value="1"/>
</dbReference>
<comment type="cofactor">
    <cofactor evidence="1 12">
        <name>Zn(2+)</name>
        <dbReference type="ChEBI" id="CHEBI:29105"/>
    </cofactor>
</comment>
<dbReference type="InterPro" id="IPR011032">
    <property type="entry name" value="GroES-like_sf"/>
</dbReference>
<evidence type="ECO:0000256" key="5">
    <source>
        <dbReference type="ARBA" id="ARBA00037678"/>
    </source>
</evidence>
<dbReference type="Pfam" id="PF00107">
    <property type="entry name" value="ADH_zinc_N"/>
    <property type="match status" value="1"/>
</dbReference>
<evidence type="ECO:0000256" key="11">
    <source>
        <dbReference type="ARBA" id="ARBA00049085"/>
    </source>
</evidence>
<comment type="pathway">
    <text evidence="6">Metabolic intermediate biosynthesis; 2-deoxystreptamine biosynthesis; 2-deoxystreptamine from D-glucose 6-phosphate: step 3/4.</text>
</comment>
<keyword evidence="2 12" id="KW-0479">Metal-binding</keyword>
<keyword evidence="16" id="KW-1185">Reference proteome</keyword>
<organism evidence="15 16">
    <name type="scientific">Streptomyces asiaticus subsp. ignotus</name>
    <dbReference type="NCBI Taxonomy" id="3098222"/>
    <lineage>
        <taxon>Bacteria</taxon>
        <taxon>Bacillati</taxon>
        <taxon>Actinomycetota</taxon>
        <taxon>Actinomycetes</taxon>
        <taxon>Kitasatosporales</taxon>
        <taxon>Streptomycetaceae</taxon>
        <taxon>Streptomyces</taxon>
        <taxon>Streptomyces violaceusniger group</taxon>
    </lineage>
</organism>
<dbReference type="PANTHER" id="PTHR43401">
    <property type="entry name" value="L-THREONINE 3-DEHYDROGENASE"/>
    <property type="match status" value="1"/>
</dbReference>
<evidence type="ECO:0000313" key="16">
    <source>
        <dbReference type="Proteomes" id="UP001354709"/>
    </source>
</evidence>
<evidence type="ECO:0000256" key="7">
    <source>
        <dbReference type="ARBA" id="ARBA00038004"/>
    </source>
</evidence>
<protein>
    <recommendedName>
        <fullName evidence="9">2-deoxy-scyllo-inosamine dehydrogenase</fullName>
        <ecNumber evidence="8">1.1.1.329</ecNumber>
    </recommendedName>
</protein>
<keyword evidence="3 12" id="KW-0862">Zinc</keyword>
<comment type="caution">
    <text evidence="15">The sequence shown here is derived from an EMBL/GenBank/DDBJ whole genome shotgun (WGS) entry which is preliminary data.</text>
</comment>
<dbReference type="SUPFAM" id="SSF50129">
    <property type="entry name" value="GroES-like"/>
    <property type="match status" value="1"/>
</dbReference>
<dbReference type="PANTHER" id="PTHR43401:SF2">
    <property type="entry name" value="L-THREONINE 3-DEHYDROGENASE"/>
    <property type="match status" value="1"/>
</dbReference>
<feature type="domain" description="Alcohol dehydrogenase-like N-terminal" evidence="14">
    <location>
        <begin position="30"/>
        <end position="144"/>
    </location>
</feature>
<comment type="catalytic activity">
    <reaction evidence="10">
        <text>2-deoxy-scyllo-inosamine + NAD(+) = 3-amino-2,3-dideoxy-scyllo-inosose + NADH + H(+)</text>
        <dbReference type="Rhea" id="RHEA:33883"/>
        <dbReference type="ChEBI" id="CHEBI:15378"/>
        <dbReference type="ChEBI" id="CHEBI:57540"/>
        <dbReference type="ChEBI" id="CHEBI:57945"/>
        <dbReference type="ChEBI" id="CHEBI:65002"/>
        <dbReference type="ChEBI" id="CHEBI:65003"/>
        <dbReference type="EC" id="1.1.1.329"/>
    </reaction>
</comment>
<evidence type="ECO:0000256" key="9">
    <source>
        <dbReference type="ARBA" id="ARBA00039387"/>
    </source>
</evidence>
<dbReference type="PROSITE" id="PS00059">
    <property type="entry name" value="ADH_ZINC"/>
    <property type="match status" value="1"/>
</dbReference>
<comment type="function">
    <text evidence="5">Catalyzes the oxidation of 2-deoxy-scyllo-inosamine (DOIA) with NAD(+) or NADP(+), forming 3-amino-2,3-dideoxy-scyllo-inosose (amino-DOI).</text>
</comment>
<feature type="domain" description="Alcohol dehydrogenase-like C-terminal" evidence="13">
    <location>
        <begin position="188"/>
        <end position="319"/>
    </location>
</feature>
<comment type="similarity">
    <text evidence="7">Belongs to the zinc-containing alcohol dehydrogenase family. DOIA dehydrogenase subfamily.</text>
</comment>
<dbReference type="Gene3D" id="3.40.50.720">
    <property type="entry name" value="NAD(P)-binding Rossmann-like Domain"/>
    <property type="match status" value="1"/>
</dbReference>
<gene>
    <name evidence="15" type="ORF">V2J94_44890</name>
</gene>
<dbReference type="Pfam" id="PF08240">
    <property type="entry name" value="ADH_N"/>
    <property type="match status" value="1"/>
</dbReference>
<evidence type="ECO:0000259" key="14">
    <source>
        <dbReference type="Pfam" id="PF08240"/>
    </source>
</evidence>
<reference evidence="15 16" key="1">
    <citation type="submission" date="2023-11" db="EMBL/GenBank/DDBJ databases">
        <title>30 novel species of actinomycetes from the DSMZ collection.</title>
        <authorList>
            <person name="Nouioui I."/>
        </authorList>
    </citation>
    <scope>NUCLEOTIDE SEQUENCE [LARGE SCALE GENOMIC DNA]</scope>
    <source>
        <strain evidence="15 16">DSM 41524</strain>
    </source>
</reference>
<sequence>MANTSRAAVLHGAGDLRIETLPLPAVGWDDGLLKVEATGVCGTDMAAYHGVNPYYELPCVLGHEFVGRIVEIGPEASRRWGVKEGDRIVVEEYLPCGTCRSCLAGAYQMCDVPRYGGKSIHIGSGLYGAFSDYVYLHPQAIVHKVAEEPSAELVQLYIPLSNGLDWVSHVGQLPPGGTVVIVGPGPHGLSCVVGAREAGAGLVVVVGRPGDVPRLEVAKVLGADLTLAGSVEEVTAEVADRTGGRLADTVINTADSSAALEMVVAVAGDRATVIQVGLPKDGGGGAEALVDALNRKVLTFRGVRGRPSRAVPPTLRLIESGKYPLERLNTHRFSIEQTERALTFSGQDASAIRSVVIP</sequence>
<dbReference type="InterPro" id="IPR013154">
    <property type="entry name" value="ADH-like_N"/>
</dbReference>
<comment type="catalytic activity">
    <reaction evidence="11">
        <text>2-deoxy-scyllo-inosamine + NADP(+) = 3-amino-2,3-dideoxy-scyllo-inosose + NADPH + H(+)</text>
        <dbReference type="Rhea" id="RHEA:33879"/>
        <dbReference type="ChEBI" id="CHEBI:15378"/>
        <dbReference type="ChEBI" id="CHEBI:57783"/>
        <dbReference type="ChEBI" id="CHEBI:58349"/>
        <dbReference type="ChEBI" id="CHEBI:65002"/>
        <dbReference type="ChEBI" id="CHEBI:65003"/>
        <dbReference type="EC" id="1.1.1.329"/>
    </reaction>
</comment>
<evidence type="ECO:0000256" key="6">
    <source>
        <dbReference type="ARBA" id="ARBA00037908"/>
    </source>
</evidence>
<evidence type="ECO:0000256" key="8">
    <source>
        <dbReference type="ARBA" id="ARBA00039102"/>
    </source>
</evidence>
<dbReference type="InterPro" id="IPR036291">
    <property type="entry name" value="NAD(P)-bd_dom_sf"/>
</dbReference>
<evidence type="ECO:0000256" key="2">
    <source>
        <dbReference type="ARBA" id="ARBA00022723"/>
    </source>
</evidence>
<evidence type="ECO:0000256" key="4">
    <source>
        <dbReference type="ARBA" id="ARBA00023002"/>
    </source>
</evidence>
<proteinExistence type="inferred from homology"/>
<evidence type="ECO:0000256" key="1">
    <source>
        <dbReference type="ARBA" id="ARBA00001947"/>
    </source>
</evidence>
<dbReference type="Proteomes" id="UP001354709">
    <property type="component" value="Unassembled WGS sequence"/>
</dbReference>
<name>A0ABU7QBU8_9ACTN</name>
<accession>A0ABU7QBU8</accession>
<keyword evidence="4" id="KW-0560">Oxidoreductase</keyword>
<dbReference type="InterPro" id="IPR013149">
    <property type="entry name" value="ADH-like_C"/>
</dbReference>
<evidence type="ECO:0000313" key="15">
    <source>
        <dbReference type="EMBL" id="MEE4598887.1"/>
    </source>
</evidence>
<evidence type="ECO:0000256" key="12">
    <source>
        <dbReference type="RuleBase" id="RU361277"/>
    </source>
</evidence>
<evidence type="ECO:0000256" key="10">
    <source>
        <dbReference type="ARBA" id="ARBA00048685"/>
    </source>
</evidence>